<comment type="caution">
    <text evidence="6">The sequence shown here is derived from an EMBL/GenBank/DDBJ whole genome shotgun (WGS) entry which is preliminary data.</text>
</comment>
<feature type="transmembrane region" description="Helical" evidence="5">
    <location>
        <begin position="421"/>
        <end position="444"/>
    </location>
</feature>
<feature type="transmembrane region" description="Helical" evidence="5">
    <location>
        <begin position="200"/>
        <end position="220"/>
    </location>
</feature>
<dbReference type="Pfam" id="PF07690">
    <property type="entry name" value="MFS_1"/>
    <property type="match status" value="1"/>
</dbReference>
<feature type="transmembrane region" description="Helical" evidence="5">
    <location>
        <begin position="392"/>
        <end position="415"/>
    </location>
</feature>
<dbReference type="SUPFAM" id="SSF103473">
    <property type="entry name" value="MFS general substrate transporter"/>
    <property type="match status" value="1"/>
</dbReference>
<dbReference type="Proteomes" id="UP001251528">
    <property type="component" value="Unassembled WGS sequence"/>
</dbReference>
<dbReference type="AlphaFoldDB" id="A0AAJ0FXN1"/>
<gene>
    <name evidence="6" type="ORF">QQS21_007164</name>
</gene>
<feature type="transmembrane region" description="Helical" evidence="5">
    <location>
        <begin position="103"/>
        <end position="122"/>
    </location>
</feature>
<protein>
    <recommendedName>
        <fullName evidence="8">MFS transporter</fullName>
    </recommendedName>
</protein>
<dbReference type="EMBL" id="JASWJB010000142">
    <property type="protein sequence ID" value="KAK2595138.1"/>
    <property type="molecule type" value="Genomic_DNA"/>
</dbReference>
<dbReference type="GO" id="GO:0022857">
    <property type="term" value="F:transmembrane transporter activity"/>
    <property type="evidence" value="ECO:0007669"/>
    <property type="project" value="InterPro"/>
</dbReference>
<feature type="transmembrane region" description="Helical" evidence="5">
    <location>
        <begin position="303"/>
        <end position="322"/>
    </location>
</feature>
<keyword evidence="7" id="KW-1185">Reference proteome</keyword>
<sequence>MACFSRCTVPVAYLLPFFGMSLFVTQLGLSLSNLSSIKLMQDIVCKQLHGSLADELLPEESCHGPEVQRVLNQINMGISISMTLGSALVAFPLGILADRIGRVPILGASVFSLFLTQAYGMLVCWKWKQIPLRAIWAIGGMALTGGGQRMAEAMVFTIIADVAPRSKRAPWFQWVTAAVLSGELAGAFLSGRLVERSIWLPLYISLALILFGDLLFMYFTPETLPKNSKKIEFMDADSNMSVSTSPKHAIKSIFCRPNVLLLPGAVLALPISASQSQILLLFMPIQFQWSFSESVLLTSLRSVVMLITLLIVLPGISYICTRTTRWPPLYRERLLNRTSTLVCMIGSLLLTMVVHRGLVISGVAISALGAGIPTLCRSMLVTAAGAKDSGALFGVLAFGEMVGFLGSTLAMGASFDVALTSWIGMPFALATVFSGAIFLTSWLAGTTKKEKEVPI</sequence>
<organism evidence="6 7">
    <name type="scientific">Conoideocrella luteorostrata</name>
    <dbReference type="NCBI Taxonomy" id="1105319"/>
    <lineage>
        <taxon>Eukaryota</taxon>
        <taxon>Fungi</taxon>
        <taxon>Dikarya</taxon>
        <taxon>Ascomycota</taxon>
        <taxon>Pezizomycotina</taxon>
        <taxon>Sordariomycetes</taxon>
        <taxon>Hypocreomycetidae</taxon>
        <taxon>Hypocreales</taxon>
        <taxon>Clavicipitaceae</taxon>
        <taxon>Conoideocrella</taxon>
    </lineage>
</organism>
<feature type="transmembrane region" description="Helical" evidence="5">
    <location>
        <begin position="74"/>
        <end position="96"/>
    </location>
</feature>
<feature type="transmembrane region" description="Helical" evidence="5">
    <location>
        <begin position="12"/>
        <end position="31"/>
    </location>
</feature>
<dbReference type="Gene3D" id="1.20.1250.20">
    <property type="entry name" value="MFS general substrate transporter like domains"/>
    <property type="match status" value="1"/>
</dbReference>
<feature type="transmembrane region" description="Helical" evidence="5">
    <location>
        <begin position="359"/>
        <end position="380"/>
    </location>
</feature>
<comment type="subcellular location">
    <subcellularLocation>
        <location evidence="1">Membrane</location>
        <topology evidence="1">Multi-pass membrane protein</topology>
    </subcellularLocation>
</comment>
<dbReference type="InterPro" id="IPR036259">
    <property type="entry name" value="MFS_trans_sf"/>
</dbReference>
<evidence type="ECO:0000256" key="4">
    <source>
        <dbReference type="ARBA" id="ARBA00023136"/>
    </source>
</evidence>
<evidence type="ECO:0000256" key="1">
    <source>
        <dbReference type="ARBA" id="ARBA00004141"/>
    </source>
</evidence>
<dbReference type="PANTHER" id="PTHR23507">
    <property type="entry name" value="ZGC:174356"/>
    <property type="match status" value="1"/>
</dbReference>
<keyword evidence="2 5" id="KW-0812">Transmembrane</keyword>
<evidence type="ECO:0000313" key="7">
    <source>
        <dbReference type="Proteomes" id="UP001251528"/>
    </source>
</evidence>
<evidence type="ECO:0000256" key="3">
    <source>
        <dbReference type="ARBA" id="ARBA00022989"/>
    </source>
</evidence>
<feature type="transmembrane region" description="Helical" evidence="5">
    <location>
        <begin position="334"/>
        <end position="353"/>
    </location>
</feature>
<dbReference type="InterPro" id="IPR011701">
    <property type="entry name" value="MFS"/>
</dbReference>
<keyword evidence="4 5" id="KW-0472">Membrane</keyword>
<accession>A0AAJ0FXN1</accession>
<dbReference type="PANTHER" id="PTHR23507:SF1">
    <property type="entry name" value="FI18259P1-RELATED"/>
    <property type="match status" value="1"/>
</dbReference>
<evidence type="ECO:0000313" key="6">
    <source>
        <dbReference type="EMBL" id="KAK2595138.1"/>
    </source>
</evidence>
<proteinExistence type="predicted"/>
<evidence type="ECO:0000256" key="5">
    <source>
        <dbReference type="SAM" id="Phobius"/>
    </source>
</evidence>
<dbReference type="GO" id="GO:0016020">
    <property type="term" value="C:membrane"/>
    <property type="evidence" value="ECO:0007669"/>
    <property type="project" value="UniProtKB-SubCell"/>
</dbReference>
<evidence type="ECO:0000256" key="2">
    <source>
        <dbReference type="ARBA" id="ARBA00022692"/>
    </source>
</evidence>
<name>A0AAJ0FXN1_9HYPO</name>
<feature type="transmembrane region" description="Helical" evidence="5">
    <location>
        <begin position="259"/>
        <end position="283"/>
    </location>
</feature>
<reference evidence="6" key="1">
    <citation type="submission" date="2023-06" db="EMBL/GenBank/DDBJ databases">
        <title>Conoideocrella luteorostrata (Hypocreales: Clavicipitaceae), a potential biocontrol fungus for elongate hemlock scale in United States Christmas tree production areas.</title>
        <authorList>
            <person name="Barrett H."/>
            <person name="Lovett B."/>
            <person name="Macias A.M."/>
            <person name="Stajich J.E."/>
            <person name="Kasson M.T."/>
        </authorList>
    </citation>
    <scope>NUCLEOTIDE SEQUENCE</scope>
    <source>
        <strain evidence="6">ARSEF 14590</strain>
    </source>
</reference>
<evidence type="ECO:0008006" key="8">
    <source>
        <dbReference type="Google" id="ProtNLM"/>
    </source>
</evidence>
<keyword evidence="3 5" id="KW-1133">Transmembrane helix</keyword>